<reference evidence="2 3" key="1">
    <citation type="submission" date="2020-07" db="EMBL/GenBank/DDBJ databases">
        <title>Sequencing the genomes of 1000 actinobacteria strains.</title>
        <authorList>
            <person name="Klenk H.-P."/>
        </authorList>
    </citation>
    <scope>NUCLEOTIDE SEQUENCE [LARGE SCALE GENOMIC DNA]</scope>
    <source>
        <strain evidence="2 3">DSM 19970</strain>
    </source>
</reference>
<keyword evidence="1" id="KW-0812">Transmembrane</keyword>
<keyword evidence="3" id="KW-1185">Reference proteome</keyword>
<comment type="caution">
    <text evidence="2">The sequence shown here is derived from an EMBL/GenBank/DDBJ whole genome shotgun (WGS) entry which is preliminary data.</text>
</comment>
<evidence type="ECO:0000313" key="2">
    <source>
        <dbReference type="EMBL" id="NYI42157.1"/>
    </source>
</evidence>
<keyword evidence="1" id="KW-1133">Transmembrane helix</keyword>
<gene>
    <name evidence="2" type="ORF">BKA03_002276</name>
</gene>
<protein>
    <submittedName>
        <fullName evidence="2">Uncharacterized protein</fullName>
    </submittedName>
</protein>
<dbReference type="AlphaFoldDB" id="A0A7Y9ZB58"/>
<dbReference type="EMBL" id="JACBZO010000001">
    <property type="protein sequence ID" value="NYI42157.1"/>
    <property type="molecule type" value="Genomic_DNA"/>
</dbReference>
<sequence length="240" mass="24763">MTHDTEPNHLDALLACAAPRGGGPTVDGDRVLAAAINEARPSLAQWRRRPVRTALIAGATAIVLTGGGLAAAATIQARSGPQPWGSLTVEASKDATIFEWPVALPDGTRCVERLTGFGLSDAVAATIRATLDDPSAILAGDNGAVRAEFLGYLDSGTFSWSGDRASFEATIDAGYAAVARMDATSGRGAIADTELGVVPGSAANELFDNTATRLVLDALERNGVNPYETLNPETACKVSQ</sequence>
<dbReference type="Proteomes" id="UP000547973">
    <property type="component" value="Unassembled WGS sequence"/>
</dbReference>
<evidence type="ECO:0000313" key="3">
    <source>
        <dbReference type="Proteomes" id="UP000547973"/>
    </source>
</evidence>
<name>A0A7Y9ZB58_9MICO</name>
<proteinExistence type="predicted"/>
<keyword evidence="1" id="KW-0472">Membrane</keyword>
<organism evidence="2 3">
    <name type="scientific">Demequina lutea</name>
    <dbReference type="NCBI Taxonomy" id="431489"/>
    <lineage>
        <taxon>Bacteria</taxon>
        <taxon>Bacillati</taxon>
        <taxon>Actinomycetota</taxon>
        <taxon>Actinomycetes</taxon>
        <taxon>Micrococcales</taxon>
        <taxon>Demequinaceae</taxon>
        <taxon>Demequina</taxon>
    </lineage>
</organism>
<accession>A0A7Y9ZB58</accession>
<evidence type="ECO:0000256" key="1">
    <source>
        <dbReference type="SAM" id="Phobius"/>
    </source>
</evidence>
<dbReference type="OrthoDB" id="5146036at2"/>
<dbReference type="RefSeq" id="WP_152649452.1">
    <property type="nucleotide sequence ID" value="NZ_BBRC01000002.1"/>
</dbReference>
<feature type="transmembrane region" description="Helical" evidence="1">
    <location>
        <begin position="54"/>
        <end position="73"/>
    </location>
</feature>